<evidence type="ECO:0000313" key="8">
    <source>
        <dbReference type="Proteomes" id="UP001208570"/>
    </source>
</evidence>
<feature type="non-terminal residue" evidence="7">
    <location>
        <position position="1"/>
    </location>
</feature>
<dbReference type="InterPro" id="IPR041921">
    <property type="entry name" value="NuoE_N"/>
</dbReference>
<keyword evidence="3" id="KW-0479">Metal-binding</keyword>
<dbReference type="InterPro" id="IPR036249">
    <property type="entry name" value="Thioredoxin-like_sf"/>
</dbReference>
<evidence type="ECO:0000256" key="2">
    <source>
        <dbReference type="ARBA" id="ARBA00022714"/>
    </source>
</evidence>
<dbReference type="EMBL" id="JAODUP010000037">
    <property type="protein sequence ID" value="KAK2166637.1"/>
    <property type="molecule type" value="Genomic_DNA"/>
</dbReference>
<comment type="similarity">
    <text evidence="1">Belongs to the complex I 24 kDa subunit family.</text>
</comment>
<evidence type="ECO:0000256" key="1">
    <source>
        <dbReference type="ARBA" id="ARBA00010643"/>
    </source>
</evidence>
<dbReference type="Pfam" id="PF01257">
    <property type="entry name" value="2Fe-2S_thioredx"/>
    <property type="match status" value="1"/>
</dbReference>
<dbReference type="SUPFAM" id="SSF52833">
    <property type="entry name" value="Thioredoxin-like"/>
    <property type="match status" value="1"/>
</dbReference>
<dbReference type="GO" id="GO:0051537">
    <property type="term" value="F:2 iron, 2 sulfur cluster binding"/>
    <property type="evidence" value="ECO:0007669"/>
    <property type="project" value="UniProtKB-KW"/>
</dbReference>
<sequence length="67" mass="7675">RAKAITGNYPEGHQAAAVLPLLDLAQRQQCWVSIAAMHYVADMLKMPKMRVYEVATFYTMFNKLSER</sequence>
<comment type="caution">
    <text evidence="7">The sequence shown here is derived from an EMBL/GenBank/DDBJ whole genome shotgun (WGS) entry which is preliminary data.</text>
</comment>
<comment type="cofactor">
    <cofactor evidence="6">
        <name>[2Fe-2S] cluster</name>
        <dbReference type="ChEBI" id="CHEBI:190135"/>
    </cofactor>
</comment>
<keyword evidence="2" id="KW-0001">2Fe-2S</keyword>
<keyword evidence="4" id="KW-0408">Iron</keyword>
<gene>
    <name evidence="7" type="ORF">LSH36_37g11009</name>
</gene>
<dbReference type="PANTHER" id="PTHR10371">
    <property type="entry name" value="NADH DEHYDROGENASE UBIQUINONE FLAVOPROTEIN 2, MITOCHONDRIAL"/>
    <property type="match status" value="1"/>
</dbReference>
<dbReference type="PANTHER" id="PTHR10371:SF3">
    <property type="entry name" value="NADH DEHYDROGENASE [UBIQUINONE] FLAVOPROTEIN 2, MITOCHONDRIAL"/>
    <property type="match status" value="1"/>
</dbReference>
<dbReference type="FunFam" id="1.10.10.1590:FF:000001">
    <property type="entry name" value="NADH-quinone oxidoreductase subunit E"/>
    <property type="match status" value="1"/>
</dbReference>
<evidence type="ECO:0008006" key="9">
    <source>
        <dbReference type="Google" id="ProtNLM"/>
    </source>
</evidence>
<evidence type="ECO:0000256" key="5">
    <source>
        <dbReference type="ARBA" id="ARBA00023014"/>
    </source>
</evidence>
<name>A0AAD9K8F2_9ANNE</name>
<evidence type="ECO:0000256" key="4">
    <source>
        <dbReference type="ARBA" id="ARBA00023004"/>
    </source>
</evidence>
<keyword evidence="5" id="KW-0411">Iron-sulfur</keyword>
<proteinExistence type="inferred from homology"/>
<dbReference type="GO" id="GO:0003954">
    <property type="term" value="F:NADH dehydrogenase activity"/>
    <property type="evidence" value="ECO:0007669"/>
    <property type="project" value="TreeGrafter"/>
</dbReference>
<protein>
    <recommendedName>
        <fullName evidence="9">NAD(P)H-dependent oxidoreductase subunit E</fullName>
    </recommendedName>
</protein>
<evidence type="ECO:0000256" key="6">
    <source>
        <dbReference type="ARBA" id="ARBA00034078"/>
    </source>
</evidence>
<evidence type="ECO:0000256" key="3">
    <source>
        <dbReference type="ARBA" id="ARBA00022723"/>
    </source>
</evidence>
<dbReference type="GO" id="GO:0006120">
    <property type="term" value="P:mitochondrial electron transport, NADH to ubiquinone"/>
    <property type="evidence" value="ECO:0007669"/>
    <property type="project" value="TreeGrafter"/>
</dbReference>
<reference evidence="7" key="1">
    <citation type="journal article" date="2023" name="Mol. Biol. Evol.">
        <title>Third-Generation Sequencing Reveals the Adaptive Role of the Epigenome in Three Deep-Sea Polychaetes.</title>
        <authorList>
            <person name="Perez M."/>
            <person name="Aroh O."/>
            <person name="Sun Y."/>
            <person name="Lan Y."/>
            <person name="Juniper S.K."/>
            <person name="Young C.R."/>
            <person name="Angers B."/>
            <person name="Qian P.Y."/>
        </authorList>
    </citation>
    <scope>NUCLEOTIDE SEQUENCE</scope>
    <source>
        <strain evidence="7">P08H-3</strain>
    </source>
</reference>
<keyword evidence="8" id="KW-1185">Reference proteome</keyword>
<organism evidence="7 8">
    <name type="scientific">Paralvinella palmiformis</name>
    <dbReference type="NCBI Taxonomy" id="53620"/>
    <lineage>
        <taxon>Eukaryota</taxon>
        <taxon>Metazoa</taxon>
        <taxon>Spiralia</taxon>
        <taxon>Lophotrochozoa</taxon>
        <taxon>Annelida</taxon>
        <taxon>Polychaeta</taxon>
        <taxon>Sedentaria</taxon>
        <taxon>Canalipalpata</taxon>
        <taxon>Terebellida</taxon>
        <taxon>Terebelliformia</taxon>
        <taxon>Alvinellidae</taxon>
        <taxon>Paralvinella</taxon>
    </lineage>
</organism>
<dbReference type="GO" id="GO:0005739">
    <property type="term" value="C:mitochondrion"/>
    <property type="evidence" value="ECO:0007669"/>
    <property type="project" value="GOC"/>
</dbReference>
<evidence type="ECO:0000313" key="7">
    <source>
        <dbReference type="EMBL" id="KAK2166637.1"/>
    </source>
</evidence>
<dbReference type="AlphaFoldDB" id="A0AAD9K8F2"/>
<dbReference type="Gene3D" id="1.10.10.1590">
    <property type="entry name" value="NADH-quinone oxidoreductase subunit E"/>
    <property type="match status" value="1"/>
</dbReference>
<accession>A0AAD9K8F2</accession>
<dbReference type="Proteomes" id="UP001208570">
    <property type="component" value="Unassembled WGS sequence"/>
</dbReference>
<dbReference type="GO" id="GO:0046872">
    <property type="term" value="F:metal ion binding"/>
    <property type="evidence" value="ECO:0007669"/>
    <property type="project" value="UniProtKB-KW"/>
</dbReference>